<dbReference type="RefSeq" id="WP_075130846.1">
    <property type="nucleotide sequence ID" value="NZ_MSIF01000001.1"/>
</dbReference>
<evidence type="ECO:0000259" key="4">
    <source>
        <dbReference type="Pfam" id="PF13458"/>
    </source>
</evidence>
<evidence type="ECO:0000256" key="1">
    <source>
        <dbReference type="ARBA" id="ARBA00010062"/>
    </source>
</evidence>
<dbReference type="PANTHER" id="PTHR30483:SF38">
    <property type="entry name" value="BLR7848 PROTEIN"/>
    <property type="match status" value="1"/>
</dbReference>
<dbReference type="SUPFAM" id="SSF53822">
    <property type="entry name" value="Periplasmic binding protein-like I"/>
    <property type="match status" value="1"/>
</dbReference>
<dbReference type="InterPro" id="IPR051010">
    <property type="entry name" value="BCAA_transport"/>
</dbReference>
<gene>
    <name evidence="5" type="ORF">BLA60_01555</name>
</gene>
<dbReference type="Gene3D" id="3.40.50.2300">
    <property type="match status" value="2"/>
</dbReference>
<dbReference type="PROSITE" id="PS51257">
    <property type="entry name" value="PROKAR_LIPOPROTEIN"/>
    <property type="match status" value="1"/>
</dbReference>
<protein>
    <recommendedName>
        <fullName evidence="4">Leucine-binding protein domain-containing protein</fullName>
    </recommendedName>
</protein>
<dbReference type="OrthoDB" id="7337537at2"/>
<evidence type="ECO:0000256" key="3">
    <source>
        <dbReference type="SAM" id="SignalP"/>
    </source>
</evidence>
<evidence type="ECO:0000313" key="5">
    <source>
        <dbReference type="EMBL" id="OLF13898.1"/>
    </source>
</evidence>
<keyword evidence="2 3" id="KW-0732">Signal</keyword>
<dbReference type="InterPro" id="IPR028081">
    <property type="entry name" value="Leu-bd"/>
</dbReference>
<comment type="similarity">
    <text evidence="1">Belongs to the leucine-binding protein family.</text>
</comment>
<feature type="signal peptide" evidence="3">
    <location>
        <begin position="1"/>
        <end position="21"/>
    </location>
</feature>
<proteinExistence type="inferred from homology"/>
<dbReference type="Proteomes" id="UP000185696">
    <property type="component" value="Unassembled WGS sequence"/>
</dbReference>
<comment type="caution">
    <text evidence="5">The sequence shown here is derived from an EMBL/GenBank/DDBJ whole genome shotgun (WGS) entry which is preliminary data.</text>
</comment>
<dbReference type="InterPro" id="IPR028082">
    <property type="entry name" value="Peripla_BP_I"/>
</dbReference>
<organism evidence="5 6">
    <name type="scientific">Actinophytocola xinjiangensis</name>
    <dbReference type="NCBI Taxonomy" id="485602"/>
    <lineage>
        <taxon>Bacteria</taxon>
        <taxon>Bacillati</taxon>
        <taxon>Actinomycetota</taxon>
        <taxon>Actinomycetes</taxon>
        <taxon>Pseudonocardiales</taxon>
        <taxon>Pseudonocardiaceae</taxon>
    </lineage>
</organism>
<dbReference type="AlphaFoldDB" id="A0A7Z1B0M3"/>
<dbReference type="EMBL" id="MSIF01000001">
    <property type="protein sequence ID" value="OLF13898.1"/>
    <property type="molecule type" value="Genomic_DNA"/>
</dbReference>
<evidence type="ECO:0000256" key="2">
    <source>
        <dbReference type="ARBA" id="ARBA00022729"/>
    </source>
</evidence>
<dbReference type="Pfam" id="PF13458">
    <property type="entry name" value="Peripla_BP_6"/>
    <property type="match status" value="1"/>
</dbReference>
<name>A0A7Z1B0M3_9PSEU</name>
<dbReference type="PANTHER" id="PTHR30483">
    <property type="entry name" value="LEUCINE-SPECIFIC-BINDING PROTEIN"/>
    <property type="match status" value="1"/>
</dbReference>
<feature type="domain" description="Leucine-binding protein" evidence="4">
    <location>
        <begin position="47"/>
        <end position="356"/>
    </location>
</feature>
<feature type="chain" id="PRO_5031458526" description="Leucine-binding protein domain-containing protein" evidence="3">
    <location>
        <begin position="22"/>
        <end position="404"/>
    </location>
</feature>
<accession>A0A7Z1B0M3</accession>
<reference evidence="5 6" key="1">
    <citation type="submission" date="2016-12" db="EMBL/GenBank/DDBJ databases">
        <title>The draft genome sequence of Actinophytocola xinjiangensis.</title>
        <authorList>
            <person name="Wang W."/>
            <person name="Yuan L."/>
        </authorList>
    </citation>
    <scope>NUCLEOTIDE SEQUENCE [LARGE SCALE GENOMIC DNA]</scope>
    <source>
        <strain evidence="5 6">CGMCC 4.4663</strain>
    </source>
</reference>
<keyword evidence="6" id="KW-1185">Reference proteome</keyword>
<sequence length="404" mass="40627">MSARTGAAALSAVVVGVLALAGCGGDAGGTGGGDGPYRVVVSGAASAQGVLAANSATSTLSAEAAAKAINAAGGINGRDIELVKIDDGGDATKGLTALQEQIAEAKPDAYLNSGPTTLSAAVLPVLARNNIIFMNSGSSPEAADAEKYPLTFNLPTLPDVQTKAFVPEMEKSGYKSVGILHSNSPFGKAFGDSAPDVFAEAGFEVTGNEEYDGAALDLTAQLSSLKAGNPDVIALNGYGPAIGYAVKGLQTLDWDVPILGDTAVASTNLLATAPPSGLVGSPLVSNLKMQVMRSTSYDAADDRVNAMVEAMSSAGTIKSTLINAWNWDALHLIAAAANKAGSSDAAAIAEAMEDPAVTAEADTAVLSAYNYTADSHASQPGDDEFVFIAPSLLRNGQFGNPDAG</sequence>
<evidence type="ECO:0000313" key="6">
    <source>
        <dbReference type="Proteomes" id="UP000185696"/>
    </source>
</evidence>